<evidence type="ECO:0000256" key="2">
    <source>
        <dbReference type="ARBA" id="ARBA00022737"/>
    </source>
</evidence>
<evidence type="ECO:0000256" key="3">
    <source>
        <dbReference type="ARBA" id="ARBA00022946"/>
    </source>
</evidence>
<keyword evidence="5" id="KW-0175">Coiled coil</keyword>
<protein>
    <recommendedName>
        <fullName evidence="7">Pentatricopeptide repeat-containing protein</fullName>
    </recommendedName>
</protein>
<organism evidence="6">
    <name type="scientific">Zea mays</name>
    <name type="common">Maize</name>
    <dbReference type="NCBI Taxonomy" id="4577"/>
    <lineage>
        <taxon>Eukaryota</taxon>
        <taxon>Viridiplantae</taxon>
        <taxon>Streptophyta</taxon>
        <taxon>Embryophyta</taxon>
        <taxon>Tracheophyta</taxon>
        <taxon>Spermatophyta</taxon>
        <taxon>Magnoliopsida</taxon>
        <taxon>Liliopsida</taxon>
        <taxon>Poales</taxon>
        <taxon>Poaceae</taxon>
        <taxon>PACMAD clade</taxon>
        <taxon>Panicoideae</taxon>
        <taxon>Andropogonodae</taxon>
        <taxon>Andropogoneae</taxon>
        <taxon>Tripsacinae</taxon>
        <taxon>Zea</taxon>
    </lineage>
</organism>
<keyword evidence="3" id="KW-0809">Transit peptide</keyword>
<dbReference type="PANTHER" id="PTHR47447">
    <property type="entry name" value="OS03G0856100 PROTEIN"/>
    <property type="match status" value="1"/>
</dbReference>
<dbReference type="Pfam" id="PF13041">
    <property type="entry name" value="PPR_2"/>
    <property type="match status" value="1"/>
</dbReference>
<evidence type="ECO:0000256" key="5">
    <source>
        <dbReference type="SAM" id="Coils"/>
    </source>
</evidence>
<feature type="repeat" description="PPR" evidence="4">
    <location>
        <begin position="159"/>
        <end position="193"/>
    </location>
</feature>
<dbReference type="NCBIfam" id="TIGR00756">
    <property type="entry name" value="PPR"/>
    <property type="match status" value="4"/>
</dbReference>
<evidence type="ECO:0000256" key="1">
    <source>
        <dbReference type="ARBA" id="ARBA00007626"/>
    </source>
</evidence>
<evidence type="ECO:0008006" key="7">
    <source>
        <dbReference type="Google" id="ProtNLM"/>
    </source>
</evidence>
<feature type="repeat" description="PPR" evidence="4">
    <location>
        <begin position="229"/>
        <end position="263"/>
    </location>
</feature>
<dbReference type="Gene3D" id="1.25.40.10">
    <property type="entry name" value="Tetratricopeptide repeat domain"/>
    <property type="match status" value="2"/>
</dbReference>
<dbReference type="AlphaFoldDB" id="C0PB37"/>
<proteinExistence type="evidence at transcript level"/>
<dbReference type="InterPro" id="IPR002885">
    <property type="entry name" value="PPR_rpt"/>
</dbReference>
<dbReference type="PROSITE" id="PS51375">
    <property type="entry name" value="PPR"/>
    <property type="match status" value="3"/>
</dbReference>
<dbReference type="ExpressionAtlas" id="C0PB37">
    <property type="expression patterns" value="baseline and differential"/>
</dbReference>
<name>C0PB37_MAIZE</name>
<reference evidence="6" key="1">
    <citation type="journal article" date="2009" name="PLoS Genet.">
        <title>Sequencing, mapping, and analysis of 27,455 maize full-length cDNAs.</title>
        <authorList>
            <person name="Soderlund C."/>
            <person name="Descour A."/>
            <person name="Kudrna D."/>
            <person name="Bomhoff M."/>
            <person name="Boyd L."/>
            <person name="Currie J."/>
            <person name="Angelova A."/>
            <person name="Collura K."/>
            <person name="Wissotski M."/>
            <person name="Ashley E."/>
            <person name="Morrow D."/>
            <person name="Fernandes J."/>
            <person name="Walbot V."/>
            <person name="Yu Y."/>
        </authorList>
    </citation>
    <scope>NUCLEOTIDE SEQUENCE</scope>
    <source>
        <strain evidence="6">B73</strain>
    </source>
</reference>
<keyword evidence="2" id="KW-0677">Repeat</keyword>
<dbReference type="PANTHER" id="PTHR47447:SF17">
    <property type="entry name" value="OS12G0638900 PROTEIN"/>
    <property type="match status" value="1"/>
</dbReference>
<sequence>MAATSYLASFSRASPAPAAASACLCNVHAWPPALRPRPRRRRPRPAPLRVYAISDQDRLLTALREQADPEAALQMLNSALAREDFAPSRAVYEEIIQKLGTAGAFDLMEGLVREMRREGHEAGAGVVRSFVESYARLRRFDDAVDLVRNQLNTFGVQADTAVYNHLLNVLAEGSRMKLLESVYNEMTDRGIQPDVVTLNTLIKALCRAHQVRTAVLMLEEMSSHAVAPDETTFTTLMQGFIEEGSIEAALRVKTKMMETGCSPTRVTVNVLINGYCKMGQVEEEAHEEAQEEAQKDEAEIQVGRSRWIVDLMTCVGTYISSDALVCLWRDVNLPWCHGPPSVERLACTSVGHFSWF</sequence>
<evidence type="ECO:0000256" key="4">
    <source>
        <dbReference type="PROSITE-ProRule" id="PRU00708"/>
    </source>
</evidence>
<dbReference type="Pfam" id="PF12854">
    <property type="entry name" value="PPR_1"/>
    <property type="match status" value="1"/>
</dbReference>
<feature type="repeat" description="PPR" evidence="4">
    <location>
        <begin position="194"/>
        <end position="228"/>
    </location>
</feature>
<evidence type="ECO:0000313" key="6">
    <source>
        <dbReference type="EMBL" id="ACN31382.1"/>
    </source>
</evidence>
<comment type="similarity">
    <text evidence="1">Belongs to the PPR family. P subfamily.</text>
</comment>
<accession>C0PB37</accession>
<dbReference type="EMBL" id="BT065506">
    <property type="protein sequence ID" value="ACN31382.1"/>
    <property type="molecule type" value="mRNA"/>
</dbReference>
<feature type="coiled-coil region" evidence="5">
    <location>
        <begin position="279"/>
        <end position="306"/>
    </location>
</feature>
<dbReference type="Pfam" id="PF01535">
    <property type="entry name" value="PPR"/>
    <property type="match status" value="1"/>
</dbReference>
<dbReference type="InterPro" id="IPR011990">
    <property type="entry name" value="TPR-like_helical_dom_sf"/>
</dbReference>